<keyword evidence="5 14" id="KW-0347">Helicase</keyword>
<dbReference type="GO" id="GO:0033202">
    <property type="term" value="C:DNA helicase complex"/>
    <property type="evidence" value="ECO:0007669"/>
    <property type="project" value="TreeGrafter"/>
</dbReference>
<dbReference type="InterPro" id="IPR027417">
    <property type="entry name" value="P-loop_NTPase"/>
</dbReference>
<evidence type="ECO:0000256" key="11">
    <source>
        <dbReference type="ARBA" id="ARBA00034617"/>
    </source>
</evidence>
<dbReference type="PANTHER" id="PTHR11070:SF55">
    <property type="entry name" value="DNA 3'-5' HELICASE"/>
    <property type="match status" value="1"/>
</dbReference>
<dbReference type="EC" id="5.6.2.4" evidence="12"/>
<dbReference type="AlphaFoldDB" id="A0A9E8MJC2"/>
<evidence type="ECO:0000256" key="14">
    <source>
        <dbReference type="PROSITE-ProRule" id="PRU00560"/>
    </source>
</evidence>
<dbReference type="Pfam" id="PF13361">
    <property type="entry name" value="UvrD_C"/>
    <property type="match status" value="1"/>
</dbReference>
<keyword evidence="2 14" id="KW-0547">Nucleotide-binding</keyword>
<dbReference type="InterPro" id="IPR011604">
    <property type="entry name" value="PDDEXK-like_dom_sf"/>
</dbReference>
<evidence type="ECO:0000256" key="13">
    <source>
        <dbReference type="ARBA" id="ARBA00048988"/>
    </source>
</evidence>
<keyword evidence="1" id="KW-0540">Nuclease</keyword>
<dbReference type="InterPro" id="IPR038726">
    <property type="entry name" value="PDDEXK_AddAB-type"/>
</dbReference>
<dbReference type="GO" id="GO:0004527">
    <property type="term" value="F:exonuclease activity"/>
    <property type="evidence" value="ECO:0007669"/>
    <property type="project" value="UniProtKB-KW"/>
</dbReference>
<evidence type="ECO:0000313" key="18">
    <source>
        <dbReference type="Proteomes" id="UP001164706"/>
    </source>
</evidence>
<dbReference type="GO" id="GO:0043138">
    <property type="term" value="F:3'-5' DNA helicase activity"/>
    <property type="evidence" value="ECO:0007669"/>
    <property type="project" value="UniProtKB-EC"/>
</dbReference>
<dbReference type="GO" id="GO:0005829">
    <property type="term" value="C:cytosol"/>
    <property type="evidence" value="ECO:0007669"/>
    <property type="project" value="TreeGrafter"/>
</dbReference>
<dbReference type="SUPFAM" id="SSF52540">
    <property type="entry name" value="P-loop containing nucleoside triphosphate hydrolases"/>
    <property type="match status" value="1"/>
</dbReference>
<evidence type="ECO:0000256" key="12">
    <source>
        <dbReference type="ARBA" id="ARBA00034808"/>
    </source>
</evidence>
<reference evidence="17" key="1">
    <citation type="submission" date="2022-11" db="EMBL/GenBank/DDBJ databases">
        <title>Description of Microcella daejonensis nov. sp, isolated from riverside soil.</title>
        <authorList>
            <person name="Molina K.M."/>
            <person name="Kim S.B."/>
        </authorList>
    </citation>
    <scope>NUCLEOTIDE SEQUENCE</scope>
    <source>
        <strain evidence="17">MMS21-STM12</strain>
    </source>
</reference>
<dbReference type="InterPro" id="IPR014016">
    <property type="entry name" value="UvrD-like_ATP-bd"/>
</dbReference>
<evidence type="ECO:0000256" key="8">
    <source>
        <dbReference type="ARBA" id="ARBA00023125"/>
    </source>
</evidence>
<dbReference type="GO" id="GO:0000725">
    <property type="term" value="P:recombinational repair"/>
    <property type="evidence" value="ECO:0007669"/>
    <property type="project" value="TreeGrafter"/>
</dbReference>
<evidence type="ECO:0000256" key="6">
    <source>
        <dbReference type="ARBA" id="ARBA00022839"/>
    </source>
</evidence>
<proteinExistence type="predicted"/>
<evidence type="ECO:0000256" key="9">
    <source>
        <dbReference type="ARBA" id="ARBA00023204"/>
    </source>
</evidence>
<dbReference type="PROSITE" id="PS51198">
    <property type="entry name" value="UVRD_HELICASE_ATP_BIND"/>
    <property type="match status" value="1"/>
</dbReference>
<evidence type="ECO:0000259" key="16">
    <source>
        <dbReference type="PROSITE" id="PS51217"/>
    </source>
</evidence>
<gene>
    <name evidence="17" type="ORF">OVN18_08660</name>
</gene>
<evidence type="ECO:0000256" key="10">
    <source>
        <dbReference type="ARBA" id="ARBA00023235"/>
    </source>
</evidence>
<dbReference type="GO" id="GO:0003677">
    <property type="term" value="F:DNA binding"/>
    <property type="evidence" value="ECO:0007669"/>
    <property type="project" value="UniProtKB-KW"/>
</dbReference>
<dbReference type="Gene3D" id="1.10.486.10">
    <property type="entry name" value="PCRA, domain 4"/>
    <property type="match status" value="1"/>
</dbReference>
<dbReference type="GO" id="GO:0005524">
    <property type="term" value="F:ATP binding"/>
    <property type="evidence" value="ECO:0007669"/>
    <property type="project" value="UniProtKB-UniRule"/>
</dbReference>
<dbReference type="InterPro" id="IPR000212">
    <property type="entry name" value="DNA_helicase_UvrD/REP"/>
</dbReference>
<evidence type="ECO:0000313" key="17">
    <source>
        <dbReference type="EMBL" id="WAB80638.1"/>
    </source>
</evidence>
<dbReference type="EMBL" id="CP113089">
    <property type="protein sequence ID" value="WAB80638.1"/>
    <property type="molecule type" value="Genomic_DNA"/>
</dbReference>
<evidence type="ECO:0000256" key="4">
    <source>
        <dbReference type="ARBA" id="ARBA00022801"/>
    </source>
</evidence>
<evidence type="ECO:0000256" key="3">
    <source>
        <dbReference type="ARBA" id="ARBA00022763"/>
    </source>
</evidence>
<keyword evidence="8" id="KW-0238">DNA-binding</keyword>
<dbReference type="Pfam" id="PF12705">
    <property type="entry name" value="PDDEXK_1"/>
    <property type="match status" value="1"/>
</dbReference>
<name>A0A9E8MJC2_9MICO</name>
<evidence type="ECO:0000256" key="2">
    <source>
        <dbReference type="ARBA" id="ARBA00022741"/>
    </source>
</evidence>
<evidence type="ECO:0000256" key="1">
    <source>
        <dbReference type="ARBA" id="ARBA00022722"/>
    </source>
</evidence>
<protein>
    <recommendedName>
        <fullName evidence="12">DNA 3'-5' helicase</fullName>
        <ecNumber evidence="12">5.6.2.4</ecNumber>
    </recommendedName>
</protein>
<keyword evidence="10" id="KW-0413">Isomerase</keyword>
<dbReference type="InterPro" id="IPR014017">
    <property type="entry name" value="DNA_helicase_UvrD-like_C"/>
</dbReference>
<organism evidence="17 18">
    <name type="scientific">Microcella daejeonensis</name>
    <dbReference type="NCBI Taxonomy" id="2994971"/>
    <lineage>
        <taxon>Bacteria</taxon>
        <taxon>Bacillati</taxon>
        <taxon>Actinomycetota</taxon>
        <taxon>Actinomycetes</taxon>
        <taxon>Micrococcales</taxon>
        <taxon>Microbacteriaceae</taxon>
        <taxon>Microcella</taxon>
    </lineage>
</organism>
<dbReference type="KEGG" id="mdb:OVN18_08660"/>
<evidence type="ECO:0000256" key="7">
    <source>
        <dbReference type="ARBA" id="ARBA00022840"/>
    </source>
</evidence>
<keyword evidence="4 14" id="KW-0378">Hydrolase</keyword>
<keyword evidence="7 14" id="KW-0067">ATP-binding</keyword>
<sequence>MSAGAGIPPRPGRQPRISADAIAEAIGQHRPTEEQRAVIEAPLAPALVVAGAGSGKTETMAARVLWLVANEFVRPDEVLGLTFTRKAAGELAHRIRSRLDALGRSPLMARPEGSPPLVDAFTQPAVSTYNAFASTLYRDHAVLIGRDPEGVVLGEASAWQLARELVTRSSDDRLGALDKPIDRITRAVLGLAHGLAEHVAELDDLRALATEFSGLAELPPGGRGAYADVEKLAAEIGASLPVADLVERFRLLKQRDGLVEFADQVGLALQIVQRHRGVIDGLRERYRVVLLDEYQDTNVAQTRLLSALFGGTPVMAVGDPHQSIYGWRGASASNLDDFARRFAVGAVDDSAGDAPAGSPGAAEPGAARFSLSTSWRNGTRILDVANALVEPLSARSGAGGGAVVARLAAGPTASEHPVELAWLEHVEDEADAVARWFAARLGEGAVGAEPGAVDAEGRPLRPSAALLMRNRSTQPVFLAAMRRHEVPVHVLGIGGLLEEPEIADLVSALSVVADPSSGTELVRLLAGPRWRIGLADLEGLRAIASWLRERDLSQRRFSDEVVARMRDSVAPSEGLSIVDALDFVATAREGHSQLERFSEAGRERLREAGALFARLRTRTALALPDLVTAVEHELQLDIEVVANPARVLREAPREAFLDALDGYLGLAEQATLAGFLGWLREAEWRDNLSPRSEEPEPGTVQVLTVHGSKGLEWDHVVVPRFVADELPSKPLGGTTGWLSLGVLPYPLRGDAEELPHFDWRGAETRKELLERRDDFTAAVGAHLEKEERRLAYVAVTRARHRLLLTGSFWSRQTKPRGPSPFLVPLLERGILSPAPPEAPESETNPLVVDEGDEAWWPGDPFGSDPTTSRRVRVMRGADRVRAADASRGSVWDDDITLLLAERAARESRAGRVRIPARVPASAVKDFVTEPEATAERLRRPLPQRPYRATRLGTIFHRWVEQTSGLAATSDAIDGITLDLDALEEGAGEAVEREQLEQLQTTFAASPWGTRTPLDVERELHLVMEGRILVCKIDAVYAVDGAPDRVEIVDWKTGRAPRDADDRRAKELQLALYRLAYARWRGMPLDDVDAVFYFVADDEVLRPTALPDESELRRLWRESIGPAAPSPGVARSATAASG</sequence>
<feature type="domain" description="UvrD-like helicase ATP-binding" evidence="15">
    <location>
        <begin position="29"/>
        <end position="378"/>
    </location>
</feature>
<dbReference type="Pfam" id="PF00580">
    <property type="entry name" value="UvrD-helicase"/>
    <property type="match status" value="1"/>
</dbReference>
<dbReference type="PANTHER" id="PTHR11070">
    <property type="entry name" value="UVRD / RECB / PCRA DNA HELICASE FAMILY MEMBER"/>
    <property type="match status" value="1"/>
</dbReference>
<dbReference type="Gene3D" id="3.90.320.10">
    <property type="match status" value="1"/>
</dbReference>
<keyword evidence="9" id="KW-0234">DNA repair</keyword>
<keyword evidence="3" id="KW-0227">DNA damage</keyword>
<dbReference type="SUPFAM" id="SSF52980">
    <property type="entry name" value="Restriction endonuclease-like"/>
    <property type="match status" value="1"/>
</dbReference>
<dbReference type="PROSITE" id="PS51217">
    <property type="entry name" value="UVRD_HELICASE_CTER"/>
    <property type="match status" value="1"/>
</dbReference>
<dbReference type="Gene3D" id="3.40.50.300">
    <property type="entry name" value="P-loop containing nucleotide triphosphate hydrolases"/>
    <property type="match status" value="3"/>
</dbReference>
<feature type="binding site" evidence="14">
    <location>
        <begin position="50"/>
        <end position="57"/>
    </location>
    <ligand>
        <name>ATP</name>
        <dbReference type="ChEBI" id="CHEBI:30616"/>
    </ligand>
</feature>
<dbReference type="CDD" id="cd17932">
    <property type="entry name" value="DEXQc_UvrD"/>
    <property type="match status" value="1"/>
</dbReference>
<evidence type="ECO:0000256" key="5">
    <source>
        <dbReference type="ARBA" id="ARBA00022806"/>
    </source>
</evidence>
<accession>A0A9E8MJC2</accession>
<dbReference type="RefSeq" id="WP_267780319.1">
    <property type="nucleotide sequence ID" value="NZ_CP113089.1"/>
</dbReference>
<comment type="catalytic activity">
    <reaction evidence="11">
        <text>Couples ATP hydrolysis with the unwinding of duplex DNA by translocating in the 3'-5' direction.</text>
        <dbReference type="EC" id="5.6.2.4"/>
    </reaction>
</comment>
<feature type="domain" description="UvrD-like helicase C-terminal" evidence="16">
    <location>
        <begin position="379"/>
        <end position="710"/>
    </location>
</feature>
<dbReference type="Proteomes" id="UP001164706">
    <property type="component" value="Chromosome"/>
</dbReference>
<keyword evidence="6" id="KW-0269">Exonuclease</keyword>
<keyword evidence="18" id="KW-1185">Reference proteome</keyword>
<evidence type="ECO:0000259" key="15">
    <source>
        <dbReference type="PROSITE" id="PS51198"/>
    </source>
</evidence>
<comment type="catalytic activity">
    <reaction evidence="13">
        <text>ATP + H2O = ADP + phosphate + H(+)</text>
        <dbReference type="Rhea" id="RHEA:13065"/>
        <dbReference type="ChEBI" id="CHEBI:15377"/>
        <dbReference type="ChEBI" id="CHEBI:15378"/>
        <dbReference type="ChEBI" id="CHEBI:30616"/>
        <dbReference type="ChEBI" id="CHEBI:43474"/>
        <dbReference type="ChEBI" id="CHEBI:456216"/>
        <dbReference type="EC" id="5.6.2.4"/>
    </reaction>
</comment>
<dbReference type="InterPro" id="IPR011335">
    <property type="entry name" value="Restrct_endonuc-II-like"/>
</dbReference>